<evidence type="ECO:0000313" key="1">
    <source>
        <dbReference type="EMBL" id="GEC64119.1"/>
    </source>
</evidence>
<sequence length="71" mass="7484">MTSNTFKPTATLQDELNRCMPIARSVGLGDLLFGLVQNQNAIIEQLAAAGITGITADTLPTPLTLPGFDPQ</sequence>
<name>A0ABQ0SFR0_NOVHA</name>
<accession>A0ABQ0SFR0</accession>
<dbReference type="EMBL" id="BJNN01000108">
    <property type="protein sequence ID" value="GEC64119.1"/>
    <property type="molecule type" value="Genomic_DNA"/>
</dbReference>
<organism evidence="1 2">
    <name type="scientific">Novacetimonas hansenii</name>
    <name type="common">Komagataeibacter hansenii</name>
    <dbReference type="NCBI Taxonomy" id="436"/>
    <lineage>
        <taxon>Bacteria</taxon>
        <taxon>Pseudomonadati</taxon>
        <taxon>Pseudomonadota</taxon>
        <taxon>Alphaproteobacteria</taxon>
        <taxon>Acetobacterales</taxon>
        <taxon>Acetobacteraceae</taxon>
        <taxon>Novacetimonas</taxon>
    </lineage>
</organism>
<comment type="caution">
    <text evidence="1">The sequence shown here is derived from an EMBL/GenBank/DDBJ whole genome shotgun (WGS) entry which is preliminary data.</text>
</comment>
<protein>
    <submittedName>
        <fullName evidence="1">Uncharacterized protein</fullName>
    </submittedName>
</protein>
<dbReference type="Proteomes" id="UP000319478">
    <property type="component" value="Unassembled WGS sequence"/>
</dbReference>
<reference evidence="1 2" key="1">
    <citation type="submission" date="2019-06" db="EMBL/GenBank/DDBJ databases">
        <title>Whole genome shotgun sequence of Komagataeibacter hansenii NBRC 14820.</title>
        <authorList>
            <person name="Hosoyama A."/>
            <person name="Uohara A."/>
            <person name="Ohji S."/>
            <person name="Ichikawa N."/>
        </authorList>
    </citation>
    <scope>NUCLEOTIDE SEQUENCE [LARGE SCALE GENOMIC DNA]</scope>
    <source>
        <strain evidence="1 2">NBRC 14820</strain>
    </source>
</reference>
<gene>
    <name evidence="1" type="ORF">GHA01_19680</name>
</gene>
<evidence type="ECO:0000313" key="2">
    <source>
        <dbReference type="Proteomes" id="UP000319478"/>
    </source>
</evidence>
<proteinExistence type="predicted"/>
<dbReference type="RefSeq" id="WP_048859018.1">
    <property type="nucleotide sequence ID" value="NZ_BJNN01000108.1"/>
</dbReference>
<keyword evidence="2" id="KW-1185">Reference proteome</keyword>